<gene>
    <name evidence="1" type="ORF">J1778_00970</name>
</gene>
<protein>
    <submittedName>
        <fullName evidence="1">Uncharacterized protein</fullName>
    </submittedName>
</protein>
<comment type="caution">
    <text evidence="1">The sequence shown here is derived from an EMBL/GenBank/DDBJ whole genome shotgun (WGS) entry which is preliminary data.</text>
</comment>
<keyword evidence="2" id="KW-1185">Reference proteome</keyword>
<proteinExistence type="predicted"/>
<dbReference type="RefSeq" id="WP_217171598.1">
    <property type="nucleotide sequence ID" value="NZ_JAFMOW010000043.1"/>
</dbReference>
<dbReference type="EMBL" id="JAFMOW010000043">
    <property type="protein sequence ID" value="MBU9853856.1"/>
    <property type="molecule type" value="Genomic_DNA"/>
</dbReference>
<organism evidence="1 2">
    <name type="scientific">Rahnella bonaserana</name>
    <dbReference type="NCBI Taxonomy" id="2816248"/>
    <lineage>
        <taxon>Bacteria</taxon>
        <taxon>Pseudomonadati</taxon>
        <taxon>Pseudomonadota</taxon>
        <taxon>Gammaproteobacteria</taxon>
        <taxon>Enterobacterales</taxon>
        <taxon>Yersiniaceae</taxon>
        <taxon>Rahnella</taxon>
    </lineage>
</organism>
<evidence type="ECO:0000313" key="1">
    <source>
        <dbReference type="EMBL" id="MBU9853856.1"/>
    </source>
</evidence>
<dbReference type="Proteomes" id="UP000734343">
    <property type="component" value="Unassembled WGS sequence"/>
</dbReference>
<sequence length="163" mass="18446">MITIERSILKKGHIGFKVSNYQNFDYKCTWRTPIDVTKPWAGFYIGTTEDVADGYKDDYQHPYRHAVTLLQDLDIIICTGPELANSQIPGMAKAEMVTEALPDHLKDAVRKQNKPLMDALGELGFCYQGPHDDEGGIEIVIPNKLTHLVSLKMKIDFGVNKYF</sequence>
<evidence type="ECO:0000313" key="2">
    <source>
        <dbReference type="Proteomes" id="UP000734343"/>
    </source>
</evidence>
<accession>A0ABS6LP11</accession>
<name>A0ABS6LP11_9GAMM</name>
<reference evidence="1 2" key="1">
    <citation type="submission" date="2021-03" db="EMBL/GenBank/DDBJ databases">
        <title>Five novel Rahnella species.</title>
        <authorList>
            <person name="Brady C."/>
            <person name="Asselin J."/>
            <person name="Beer S."/>
            <person name="Bruberg M.B."/>
            <person name="Crampton B."/>
            <person name="Venter S."/>
            <person name="Arnold D."/>
            <person name="Denman S."/>
        </authorList>
    </citation>
    <scope>NUCLEOTIDE SEQUENCE [LARGE SCALE GENOMIC DNA]</scope>
    <source>
        <strain evidence="1 2">H11b</strain>
    </source>
</reference>